<dbReference type="Proteomes" id="UP001499878">
    <property type="component" value="Unassembled WGS sequence"/>
</dbReference>
<name>A0ABP9T259_9ACTN</name>
<organism evidence="3 4">
    <name type="scientific">Streptomyces thinghirensis</name>
    <dbReference type="NCBI Taxonomy" id="551547"/>
    <lineage>
        <taxon>Bacteria</taxon>
        <taxon>Bacillati</taxon>
        <taxon>Actinomycetota</taxon>
        <taxon>Actinomycetes</taxon>
        <taxon>Kitasatosporales</taxon>
        <taxon>Streptomycetaceae</taxon>
        <taxon>Streptomyces</taxon>
    </lineage>
</organism>
<evidence type="ECO:0000313" key="3">
    <source>
        <dbReference type="EMBL" id="GAA5207071.1"/>
    </source>
</evidence>
<feature type="domain" description="Transposase DDE" evidence="2">
    <location>
        <begin position="2"/>
        <end position="41"/>
    </location>
</feature>
<feature type="region of interest" description="Disordered" evidence="1">
    <location>
        <begin position="64"/>
        <end position="88"/>
    </location>
</feature>
<gene>
    <name evidence="3" type="ORF">GCM10023323_21110</name>
</gene>
<proteinExistence type="predicted"/>
<accession>A0ABP9T259</accession>
<protein>
    <recommendedName>
        <fullName evidence="2">Transposase DDE domain-containing protein</fullName>
    </recommendedName>
</protein>
<evidence type="ECO:0000259" key="2">
    <source>
        <dbReference type="Pfam" id="PF13586"/>
    </source>
</evidence>
<keyword evidence="4" id="KW-1185">Reference proteome</keyword>
<comment type="caution">
    <text evidence="3">The sequence shown here is derived from an EMBL/GenBank/DDBJ whole genome shotgun (WGS) entry which is preliminary data.</text>
</comment>
<dbReference type="InterPro" id="IPR025668">
    <property type="entry name" value="Tnp_DDE_dom"/>
</dbReference>
<dbReference type="EMBL" id="BAABJR010000005">
    <property type="protein sequence ID" value="GAA5207071.1"/>
    <property type="molecule type" value="Genomic_DNA"/>
</dbReference>
<dbReference type="Pfam" id="PF13586">
    <property type="entry name" value="DDE_Tnp_1_2"/>
    <property type="match status" value="1"/>
</dbReference>
<sequence length="109" mass="12445">MSKRWVIERTFGWLMQHRRLARDYEALPERARAMIQIRTNVANRNGHPAPIRVNIDQILSEQEPLRPDPAPRVFTGQLEGKRRKGSVDEPVDSLAAAVIVHLSDVPMLS</sequence>
<evidence type="ECO:0000313" key="4">
    <source>
        <dbReference type="Proteomes" id="UP001499878"/>
    </source>
</evidence>
<evidence type="ECO:0000256" key="1">
    <source>
        <dbReference type="SAM" id="MobiDB-lite"/>
    </source>
</evidence>
<reference evidence="4" key="1">
    <citation type="journal article" date="2019" name="Int. J. Syst. Evol. Microbiol.">
        <title>The Global Catalogue of Microorganisms (GCM) 10K type strain sequencing project: providing services to taxonomists for standard genome sequencing and annotation.</title>
        <authorList>
            <consortium name="The Broad Institute Genomics Platform"/>
            <consortium name="The Broad Institute Genome Sequencing Center for Infectious Disease"/>
            <person name="Wu L."/>
            <person name="Ma J."/>
        </authorList>
    </citation>
    <scope>NUCLEOTIDE SEQUENCE [LARGE SCALE GENOMIC DNA]</scope>
    <source>
        <strain evidence="4">JCM 18306</strain>
    </source>
</reference>